<dbReference type="GO" id="GO:0016740">
    <property type="term" value="F:transferase activity"/>
    <property type="evidence" value="ECO:0007669"/>
    <property type="project" value="UniProtKB-KW"/>
</dbReference>
<sequence length="78" mass="8652">MTGVTGEMFKATASRSLVIKINIAFLALLLVSYLVLLLRPSSLFDNNNSVTTASLVRCTLHDCHLRKKSNQEEDGRTK</sequence>
<evidence type="ECO:0000313" key="2">
    <source>
        <dbReference type="EMBL" id="KAF3326503.1"/>
    </source>
</evidence>
<comment type="caution">
    <text evidence="2">The sequence shown here is derived from an EMBL/GenBank/DDBJ whole genome shotgun (WGS) entry which is preliminary data.</text>
</comment>
<evidence type="ECO:0000313" key="3">
    <source>
        <dbReference type="Proteomes" id="UP000623129"/>
    </source>
</evidence>
<accession>A0A833VK82</accession>
<dbReference type="AlphaFoldDB" id="A0A833VK82"/>
<protein>
    <submittedName>
        <fullName evidence="2">UDP-glucuronate:xylan alpha-glucuronosyltransferase 2-like protein</fullName>
    </submittedName>
</protein>
<gene>
    <name evidence="2" type="ORF">FCM35_KLT08133</name>
</gene>
<keyword evidence="3" id="KW-1185">Reference proteome</keyword>
<name>A0A833VK82_9POAL</name>
<keyword evidence="1" id="KW-0812">Transmembrane</keyword>
<keyword evidence="1" id="KW-0472">Membrane</keyword>
<feature type="transmembrane region" description="Helical" evidence="1">
    <location>
        <begin position="17"/>
        <end position="38"/>
    </location>
</feature>
<evidence type="ECO:0000256" key="1">
    <source>
        <dbReference type="SAM" id="Phobius"/>
    </source>
</evidence>
<dbReference type="EMBL" id="SWLB01000018">
    <property type="protein sequence ID" value="KAF3326503.1"/>
    <property type="molecule type" value="Genomic_DNA"/>
</dbReference>
<organism evidence="2 3">
    <name type="scientific">Carex littledalei</name>
    <dbReference type="NCBI Taxonomy" id="544730"/>
    <lineage>
        <taxon>Eukaryota</taxon>
        <taxon>Viridiplantae</taxon>
        <taxon>Streptophyta</taxon>
        <taxon>Embryophyta</taxon>
        <taxon>Tracheophyta</taxon>
        <taxon>Spermatophyta</taxon>
        <taxon>Magnoliopsida</taxon>
        <taxon>Liliopsida</taxon>
        <taxon>Poales</taxon>
        <taxon>Cyperaceae</taxon>
        <taxon>Cyperoideae</taxon>
        <taxon>Cariceae</taxon>
        <taxon>Carex</taxon>
        <taxon>Carex subgen. Euthyceras</taxon>
    </lineage>
</organism>
<keyword evidence="2" id="KW-0808">Transferase</keyword>
<keyword evidence="1" id="KW-1133">Transmembrane helix</keyword>
<reference evidence="2" key="1">
    <citation type="submission" date="2020-01" db="EMBL/GenBank/DDBJ databases">
        <title>Genome sequence of Kobresia littledalei, the first chromosome-level genome in the family Cyperaceae.</title>
        <authorList>
            <person name="Qu G."/>
        </authorList>
    </citation>
    <scope>NUCLEOTIDE SEQUENCE</scope>
    <source>
        <strain evidence="2">C.B.Clarke</strain>
        <tissue evidence="2">Leaf</tissue>
    </source>
</reference>
<dbReference type="Proteomes" id="UP000623129">
    <property type="component" value="Unassembled WGS sequence"/>
</dbReference>
<proteinExistence type="predicted"/>